<dbReference type="Gene3D" id="3.30.830.10">
    <property type="entry name" value="Metalloenzyme, LuxS/M16 peptidase-like"/>
    <property type="match status" value="2"/>
</dbReference>
<proteinExistence type="predicted"/>
<protein>
    <recommendedName>
        <fullName evidence="3">Peptidase M16 C-terminal domain-containing protein</fullName>
    </recommendedName>
</protein>
<gene>
    <name evidence="1" type="ORF">DPMN_154499</name>
</gene>
<sequence length="330" mass="37530">MNALIRNIVFSEDCNHYVSSMLRQARFLEQLLIRLDSEPKQIEEHLEQLRALITSPDNLTVHLSVNVKELAKVVSNPERVWATVVPPGRDGRESSSIKMRPPFDYVVPISECKTPSVIAGLGSVESAYLIQGVSCVKSHLHEDLAPIMVYIQFLIQMEGPMWRQIRGLGLSYHYSMYVQPDTGMLYFLLARSTHIVNAYKEGKDIVMNYVNGVTEFTDIELESAKSSLTFLVIEKETTVSDVAHHSVLAYLRDIPHSYNKDLLSKISRVTLEDLRRVGKEYISALFDETRVRRAVVCNQAKVNEVTETFKELQVPLHVIPSLEDDMLCSY</sequence>
<evidence type="ECO:0000313" key="2">
    <source>
        <dbReference type="Proteomes" id="UP000828390"/>
    </source>
</evidence>
<dbReference type="InterPro" id="IPR011249">
    <property type="entry name" value="Metalloenz_LuxS/M16"/>
</dbReference>
<keyword evidence="2" id="KW-1185">Reference proteome</keyword>
<dbReference type="Proteomes" id="UP000828390">
    <property type="component" value="Unassembled WGS sequence"/>
</dbReference>
<reference evidence="1" key="1">
    <citation type="journal article" date="2019" name="bioRxiv">
        <title>The Genome of the Zebra Mussel, Dreissena polymorpha: A Resource for Invasive Species Research.</title>
        <authorList>
            <person name="McCartney M.A."/>
            <person name="Auch B."/>
            <person name="Kono T."/>
            <person name="Mallez S."/>
            <person name="Zhang Y."/>
            <person name="Obille A."/>
            <person name="Becker A."/>
            <person name="Abrahante J.E."/>
            <person name="Garbe J."/>
            <person name="Badalamenti J.P."/>
            <person name="Herman A."/>
            <person name="Mangelson H."/>
            <person name="Liachko I."/>
            <person name="Sullivan S."/>
            <person name="Sone E.D."/>
            <person name="Koren S."/>
            <person name="Silverstein K.A.T."/>
            <person name="Beckman K.B."/>
            <person name="Gohl D.M."/>
        </authorList>
    </citation>
    <scope>NUCLEOTIDE SEQUENCE</scope>
    <source>
        <strain evidence="1">Duluth1</strain>
        <tissue evidence="1">Whole animal</tissue>
    </source>
</reference>
<dbReference type="PANTHER" id="PTHR43016:SF16">
    <property type="entry name" value="METALLOPROTEASE, PUTATIVE (AFU_ORTHOLOGUE AFUA_4G07610)-RELATED"/>
    <property type="match status" value="1"/>
</dbReference>
<name>A0A9D4J5S5_DREPO</name>
<dbReference type="GO" id="GO:0046872">
    <property type="term" value="F:metal ion binding"/>
    <property type="evidence" value="ECO:0007669"/>
    <property type="project" value="InterPro"/>
</dbReference>
<evidence type="ECO:0008006" key="3">
    <source>
        <dbReference type="Google" id="ProtNLM"/>
    </source>
</evidence>
<dbReference type="SUPFAM" id="SSF63411">
    <property type="entry name" value="LuxS/MPP-like metallohydrolase"/>
    <property type="match status" value="1"/>
</dbReference>
<dbReference type="PANTHER" id="PTHR43016">
    <property type="entry name" value="PRESEQUENCE PROTEASE"/>
    <property type="match status" value="1"/>
</dbReference>
<dbReference type="AlphaFoldDB" id="A0A9D4J5S5"/>
<comment type="caution">
    <text evidence="1">The sequence shown here is derived from an EMBL/GenBank/DDBJ whole genome shotgun (WGS) entry which is preliminary data.</text>
</comment>
<accession>A0A9D4J5S5</accession>
<dbReference type="EMBL" id="JAIWYP010000007">
    <property type="protein sequence ID" value="KAH3800856.1"/>
    <property type="molecule type" value="Genomic_DNA"/>
</dbReference>
<evidence type="ECO:0000313" key="1">
    <source>
        <dbReference type="EMBL" id="KAH3800856.1"/>
    </source>
</evidence>
<organism evidence="1 2">
    <name type="scientific">Dreissena polymorpha</name>
    <name type="common">Zebra mussel</name>
    <name type="synonym">Mytilus polymorpha</name>
    <dbReference type="NCBI Taxonomy" id="45954"/>
    <lineage>
        <taxon>Eukaryota</taxon>
        <taxon>Metazoa</taxon>
        <taxon>Spiralia</taxon>
        <taxon>Lophotrochozoa</taxon>
        <taxon>Mollusca</taxon>
        <taxon>Bivalvia</taxon>
        <taxon>Autobranchia</taxon>
        <taxon>Heteroconchia</taxon>
        <taxon>Euheterodonta</taxon>
        <taxon>Imparidentia</taxon>
        <taxon>Neoheterodontei</taxon>
        <taxon>Myida</taxon>
        <taxon>Dreissenoidea</taxon>
        <taxon>Dreissenidae</taxon>
        <taxon>Dreissena</taxon>
    </lineage>
</organism>
<reference evidence="1" key="2">
    <citation type="submission" date="2020-11" db="EMBL/GenBank/DDBJ databases">
        <authorList>
            <person name="McCartney M.A."/>
            <person name="Auch B."/>
            <person name="Kono T."/>
            <person name="Mallez S."/>
            <person name="Becker A."/>
            <person name="Gohl D.M."/>
            <person name="Silverstein K.A.T."/>
            <person name="Koren S."/>
            <person name="Bechman K.B."/>
            <person name="Herman A."/>
            <person name="Abrahante J.E."/>
            <person name="Garbe J."/>
        </authorList>
    </citation>
    <scope>NUCLEOTIDE SEQUENCE</scope>
    <source>
        <strain evidence="1">Duluth1</strain>
        <tissue evidence="1">Whole animal</tissue>
    </source>
</reference>